<organism evidence="2 3">
    <name type="scientific">Marinobacterium aestuariivivens</name>
    <dbReference type="NCBI Taxonomy" id="1698799"/>
    <lineage>
        <taxon>Bacteria</taxon>
        <taxon>Pseudomonadati</taxon>
        <taxon>Pseudomonadota</taxon>
        <taxon>Gammaproteobacteria</taxon>
        <taxon>Oceanospirillales</taxon>
        <taxon>Oceanospirillaceae</taxon>
        <taxon>Marinobacterium</taxon>
    </lineage>
</organism>
<evidence type="ECO:0000256" key="1">
    <source>
        <dbReference type="SAM" id="MobiDB-lite"/>
    </source>
</evidence>
<protein>
    <submittedName>
        <fullName evidence="2">Uncharacterized protein</fullName>
    </submittedName>
</protein>
<dbReference type="RefSeq" id="WP_379912301.1">
    <property type="nucleotide sequence ID" value="NZ_JBHSWE010000001.1"/>
</dbReference>
<sequence length="179" mass="19092">MFNGLDELEDFASRLAPLTPEEAAAWKQKKASAETGRTETQPVSDNAADAVLVHVAAPAPSTVPKPVIDSAADPEPPPVPPGPPETATAPERGPELSHKLQVPPPEPADERERKRETISAPVQKIVPNVGPEQPAEAMEAKPLLITPESELEQVPGSKRYTRYVVVAGLLLLCLVTLLI</sequence>
<comment type="caution">
    <text evidence="2">The sequence shown here is derived from an EMBL/GenBank/DDBJ whole genome shotgun (WGS) entry which is preliminary data.</text>
</comment>
<proteinExistence type="predicted"/>
<accession>A0ABW2A826</accession>
<reference evidence="3" key="1">
    <citation type="journal article" date="2019" name="Int. J. Syst. Evol. Microbiol.">
        <title>The Global Catalogue of Microorganisms (GCM) 10K type strain sequencing project: providing services to taxonomists for standard genome sequencing and annotation.</title>
        <authorList>
            <consortium name="The Broad Institute Genomics Platform"/>
            <consortium name="The Broad Institute Genome Sequencing Center for Infectious Disease"/>
            <person name="Wu L."/>
            <person name="Ma J."/>
        </authorList>
    </citation>
    <scope>NUCLEOTIDE SEQUENCE [LARGE SCALE GENOMIC DNA]</scope>
    <source>
        <strain evidence="3">NBRC 111756</strain>
    </source>
</reference>
<feature type="region of interest" description="Disordered" evidence="1">
    <location>
        <begin position="22"/>
        <end position="46"/>
    </location>
</feature>
<evidence type="ECO:0000313" key="3">
    <source>
        <dbReference type="Proteomes" id="UP001596422"/>
    </source>
</evidence>
<dbReference type="Proteomes" id="UP001596422">
    <property type="component" value="Unassembled WGS sequence"/>
</dbReference>
<gene>
    <name evidence="2" type="ORF">ACFQDL_29140</name>
</gene>
<feature type="compositionally biased region" description="Basic and acidic residues" evidence="1">
    <location>
        <begin position="108"/>
        <end position="117"/>
    </location>
</feature>
<feature type="region of interest" description="Disordered" evidence="1">
    <location>
        <begin position="61"/>
        <end position="143"/>
    </location>
</feature>
<evidence type="ECO:0000313" key="2">
    <source>
        <dbReference type="EMBL" id="MFC6673700.1"/>
    </source>
</evidence>
<name>A0ABW2A826_9GAMM</name>
<feature type="compositionally biased region" description="Pro residues" evidence="1">
    <location>
        <begin position="74"/>
        <end position="84"/>
    </location>
</feature>
<keyword evidence="3" id="KW-1185">Reference proteome</keyword>
<dbReference type="EMBL" id="JBHSWE010000001">
    <property type="protein sequence ID" value="MFC6673700.1"/>
    <property type="molecule type" value="Genomic_DNA"/>
</dbReference>